<sequence>MHCLETKSFPFKHCWTNVSIGLHKEGASISIISLSRVNTAAPNGPDPCYLSGLPFCKNPFPDWVITQRRHDGDPGACPSAGGEAAAS</sequence>
<protein>
    <submittedName>
        <fullName evidence="1">Uncharacterized protein</fullName>
    </submittedName>
</protein>
<accession>A0A0A9DY29</accession>
<dbReference type="EMBL" id="GBRH01207315">
    <property type="protein sequence ID" value="JAD90580.1"/>
    <property type="molecule type" value="Transcribed_RNA"/>
</dbReference>
<reference evidence="1" key="2">
    <citation type="journal article" date="2015" name="Data Brief">
        <title>Shoot transcriptome of the giant reed, Arundo donax.</title>
        <authorList>
            <person name="Barrero R.A."/>
            <person name="Guerrero F.D."/>
            <person name="Moolhuijzen P."/>
            <person name="Goolsby J.A."/>
            <person name="Tidwell J."/>
            <person name="Bellgard S.E."/>
            <person name="Bellgard M.I."/>
        </authorList>
    </citation>
    <scope>NUCLEOTIDE SEQUENCE</scope>
    <source>
        <tissue evidence="1">Shoot tissue taken approximately 20 cm above the soil surface</tissue>
    </source>
</reference>
<reference evidence="1" key="1">
    <citation type="submission" date="2014-09" db="EMBL/GenBank/DDBJ databases">
        <authorList>
            <person name="Magalhaes I.L.F."/>
            <person name="Oliveira U."/>
            <person name="Santos F.R."/>
            <person name="Vidigal T.H.D.A."/>
            <person name="Brescovit A.D."/>
            <person name="Santos A.J."/>
        </authorList>
    </citation>
    <scope>NUCLEOTIDE SEQUENCE</scope>
    <source>
        <tissue evidence="1">Shoot tissue taken approximately 20 cm above the soil surface</tissue>
    </source>
</reference>
<name>A0A0A9DY29_ARUDO</name>
<evidence type="ECO:0000313" key="1">
    <source>
        <dbReference type="EMBL" id="JAD90580.1"/>
    </source>
</evidence>
<dbReference type="AlphaFoldDB" id="A0A0A9DY29"/>
<organism evidence="1">
    <name type="scientific">Arundo donax</name>
    <name type="common">Giant reed</name>
    <name type="synonym">Donax arundinaceus</name>
    <dbReference type="NCBI Taxonomy" id="35708"/>
    <lineage>
        <taxon>Eukaryota</taxon>
        <taxon>Viridiplantae</taxon>
        <taxon>Streptophyta</taxon>
        <taxon>Embryophyta</taxon>
        <taxon>Tracheophyta</taxon>
        <taxon>Spermatophyta</taxon>
        <taxon>Magnoliopsida</taxon>
        <taxon>Liliopsida</taxon>
        <taxon>Poales</taxon>
        <taxon>Poaceae</taxon>
        <taxon>PACMAD clade</taxon>
        <taxon>Arundinoideae</taxon>
        <taxon>Arundineae</taxon>
        <taxon>Arundo</taxon>
    </lineage>
</organism>
<proteinExistence type="predicted"/>